<evidence type="ECO:0000256" key="5">
    <source>
        <dbReference type="ARBA" id="ARBA00022701"/>
    </source>
</evidence>
<evidence type="ECO:0000256" key="2">
    <source>
        <dbReference type="ARBA" id="ARBA00008887"/>
    </source>
</evidence>
<dbReference type="InterPro" id="IPR042222">
    <property type="entry name" value="Dynein_2_N"/>
</dbReference>
<feature type="compositionally biased region" description="Acidic residues" evidence="16">
    <location>
        <begin position="5089"/>
        <end position="5098"/>
    </location>
</feature>
<evidence type="ECO:0000256" key="16">
    <source>
        <dbReference type="SAM" id="MobiDB-lite"/>
    </source>
</evidence>
<dbReference type="GO" id="GO:0030286">
    <property type="term" value="C:dynein complex"/>
    <property type="evidence" value="ECO:0007669"/>
    <property type="project" value="UniProtKB-KW"/>
</dbReference>
<evidence type="ECO:0000256" key="9">
    <source>
        <dbReference type="ARBA" id="ARBA00023017"/>
    </source>
</evidence>
<name>A0A1D3PCH3_PLAMA</name>
<feature type="compositionally biased region" description="Basic and acidic residues" evidence="16">
    <location>
        <begin position="984"/>
        <end position="994"/>
    </location>
</feature>
<dbReference type="GO" id="GO:0005930">
    <property type="term" value="C:axoneme"/>
    <property type="evidence" value="ECO:0007669"/>
    <property type="project" value="UniProtKB-SubCell"/>
</dbReference>
<feature type="domain" description="AAA+ ATPase" evidence="17">
    <location>
        <begin position="2650"/>
        <end position="2795"/>
    </location>
</feature>
<dbReference type="Pfam" id="PF17857">
    <property type="entry name" value="AAA_lid_1"/>
    <property type="match status" value="1"/>
</dbReference>
<evidence type="ECO:0000256" key="7">
    <source>
        <dbReference type="ARBA" id="ARBA00022741"/>
    </source>
</evidence>
<dbReference type="GO" id="GO:0005874">
    <property type="term" value="C:microtubule"/>
    <property type="evidence" value="ECO:0007669"/>
    <property type="project" value="UniProtKB-KW"/>
</dbReference>
<keyword evidence="19" id="KW-1185">Reference proteome</keyword>
<dbReference type="Gene3D" id="1.20.920.30">
    <property type="match status" value="1"/>
</dbReference>
<keyword evidence="12" id="KW-0505">Motor protein</keyword>
<dbReference type="Pfam" id="PF18198">
    <property type="entry name" value="AAA_lid_11"/>
    <property type="match status" value="1"/>
</dbReference>
<evidence type="ECO:0000256" key="10">
    <source>
        <dbReference type="ARBA" id="ARBA00023054"/>
    </source>
</evidence>
<feature type="compositionally biased region" description="Acidic residues" evidence="16">
    <location>
        <begin position="163"/>
        <end position="177"/>
    </location>
</feature>
<dbReference type="Pfam" id="PF12774">
    <property type="entry name" value="AAA_6"/>
    <property type="match status" value="1"/>
</dbReference>
<dbReference type="InterPro" id="IPR042219">
    <property type="entry name" value="AAA_lid_11_sf"/>
</dbReference>
<dbReference type="Pfam" id="PF12780">
    <property type="entry name" value="AAA_8"/>
    <property type="match status" value="1"/>
</dbReference>
<comment type="similarity">
    <text evidence="2">Belongs to the dynein heavy chain family.</text>
</comment>
<dbReference type="InterPro" id="IPR035706">
    <property type="entry name" value="AAA_9"/>
</dbReference>
<dbReference type="Pfam" id="PF03028">
    <property type="entry name" value="Dynein_heavy"/>
    <property type="match status" value="1"/>
</dbReference>
<feature type="region of interest" description="Disordered" evidence="16">
    <location>
        <begin position="5070"/>
        <end position="5104"/>
    </location>
</feature>
<feature type="compositionally biased region" description="Low complexity" evidence="16">
    <location>
        <begin position="4934"/>
        <end position="4950"/>
    </location>
</feature>
<dbReference type="Gene3D" id="1.20.1270.280">
    <property type="match status" value="1"/>
</dbReference>
<dbReference type="InterPro" id="IPR013602">
    <property type="entry name" value="Dynein_heavy_linker"/>
</dbReference>
<keyword evidence="10 15" id="KW-0175">Coiled coil</keyword>
<dbReference type="InterPro" id="IPR041466">
    <property type="entry name" value="Dynein_AAA5_ext"/>
</dbReference>
<sequence>MTKFSEHNYDALNLTELKSNIQEQNIIGYSVDYTVSGLLFFGGFKINVEENNGSICNDAYLIHINKEQVEYENIISKIKPTVRCYHSSCSFLENYVLIFGGLNSEVPFIALNDLWIFNSLNKTFVEIKLICKDKCEDGNVHDGEIEIYRNGNINELDNNCTSIEEDDYEDDDDDNNNDNDSILDNINVKNLKKYLRYYNHNNSNSNSSNINNSISNTNNNSSNANNSSGEGQVNNVPSPRYYSSLDLYIVRKSNIENTQEESKKEEISVKNNKILVNNASTYEYFSLIVFGGYGGYDRSSYNDLYEYNMLNNEWLLRSCKGSIPFQRYGHISFINGNNLFILGGTNSEVSFNDMYSCNLKKSEWSEVDFSYSFNVSKVFCRSVLVESIDRNIIFIFGGYNIISDEKGNRKIEYNNTELNMLKLYDTFKLEELKYNVVKSKEGTKSSDSGPYDSITTTAQNKNGIMYGNNMNHLIEGEKKKGERGDTGERDEKSEKSDIHEDVTPTNITFCSITYDFVDSNLIITDSKKKIYIMNISRIIGPKYAIFSLWPRYCDIDGNKKILVRGKGFNNEGKIVVKFKSGEVNLFSEGIYINENNIYTIAPNAKNKIKNNICDVQLSINDKCYTTNSCALEYYYNIDPKNTLIFGTGLLEPVCLKEENIFFLIARNSLNENKKIGGDKFQISIIYEQENESHSLKYSVYDVNNGFYIVKYFPFHEKKMEEMEERQIKLSNEKGEVVTGQVTTGVATGKTLTEVVTDEDSSNIGVMHESINKDRNNGTNTSAVTLVESKDAINMIQIKGSDKENGNINTVDGTNNENVLSYKGTLRITVKIKEEDIQNSPFVLKVHKETQEKTTYVKNFVNNRLEDLIKKGECILDLIKNKNRNTNNLIELNVNIENFLNKFSKSIYDINIIEQYMLYGIIDINKMENILEELHRGGNIVDAFLEDESYIEKEIINLIHNERGKKKELGNDGGNVEGGCRSHGCDELNGHDRGDTSNIQRNPHEEEGIGSGTDPSAETKKISQVKTDLGEHNYNGMIMSNLFLKIKENEKLIDFINENKLNFMDYVDSNLMKKLKNCILLLNNEELSLRNKKDNMKKNDGTADIKTATNERNRKERNGVESKTNYLYEEYLTQIDENKIEVIRNLLIFYYKLRSVCICKKEKELKEEFINEEKESIKKLKLNFNKFINIKKNLEISSVYIHNNGYEASLKELETTKNYLTEIKEEVTKVKQISDNIIKIDNVEELNKNIEDMNNEINEIEKLWMFIKKKEEILNGFLFSPFKDLDIEDFDMQVKKLQNNFKQIKVDRKHNICKEETIKLKETIKFISVLSELKKPFIKERHIKEIEYNINEEKEKNKEEKISILIDDNTLTVYFYKLNVMKYHDTIEEVIIKACNEKIIEETINKFEEYWDNIYFKNKNYKNDIILTYIEDVCIDTIEEHQVTLQNCFSSKYFLFFSTELNLWQKKISNIYEVIQLLKDIEKLWLYLQNMYVYSEEVKKELPLYSKFFLTINDEYLEMLKQINDNNTKVIVFSNEEGIVEKLEELKVKLCKSEKPLNEYLDSKRKSFPRFFFISSTDLIDILSNGNNFKLVNTHVQKIFLSIRRFVTKNEKLSEHEAENEVKLEVDKKSEKGCVNESREELKNEEQHMHVPDQKEQKFLEGTPSEVEGKKINISSEENETNRTEEEEVITKLISSYGEEICNFHEPLSLRGKVECYLNDIIGHIKYTLKYHITNLFKLKHLYNNEKEIWIDENYLSQVFILCNTIFFVNDVESILSKSDCTNIHEELKKYYKNHIVQLENVIKKVQKKLTIKNRIKIMCIITLDTFYRDILEVILKNKNAISINMFDWQSQIRIYPFFKNEKKDSDHTDMQKENTGSMAQEKAYNISQDGEECKTNDEMYKKDNNTLDFRELYIKIKIMDCSFNYSYDYIGNYQRLVITPLTSRIYITATQALSLYMGCAPAGPAGTGKTETTKDLSSFFGKNCYVFNCSDQLDYKSMGNIFKGIGSTGCWCCFDEFNRLIPEVLSVCSIQFKSILDCKRNNNNVCIIGSDEIIVKKNCAVFITMNPDYLGRSKLPESLKILFRPITVIIPDFNKICENMLMAEGYVEAKYLSIKFTTFFELAQSLLKEKHCDWGLRSIKSVLTKAGFLKRTYPNDDENKLLYSAIHDINIAKISSSNCPIFSGLLNDIFYSNQDTAREQKVGNDMVGYKNGEENVHSGIYSDVMKNDKEESSKTKTGKNGTNSTGGKEELKGDKIDKEAEWNDQDKTSTDNNIFTSGEGPKPGENEKDCFNINTIEKELTEICKKNHLFGLEYFVKKIIQLNDIINIRHCVFIMGEAGCGKTTLFNMLMEYQKRKNLKTVSIRINPKSINIDDLYGNVHIKTREWKDGVFSKYMRNYSKRDDCDKAYIIFDGNLDSHWIENMNSVMDDNKVLTLSSNERILLKNHMNLVFEFSDLMFATPATISRAGLVYFSVNPNDLWKNYFLSWIDKHHNFNSSIKKLFEKLMYKYVEPTFSYLSTLQTSIKVSPMSHIQSLSALLDILLIDNNFDSVEHYFIYSVIWCFGSFLGEKDNVNYKKCFDKYWKNTFKSIKVNRKISVFDFYVENNKFKEWDEVEINNQISENSLLKDDIFVETVESCSYKYITKLFLKSHMPILFIGKTGVGKTQLCKKILNEEKDEYKSFYMIFNYYTTSKNVQSLMQSCLEKKSGKQFSPPYQQKLIYFIDDINMPKCDDYNTQSAIELLCQYIDTNSWFDLEKLNLIKILNTKLISCMNYNRGNFTVNPRLLRHFFILNINFPENNTINSIFSVLLKGHFSNFKQDVSDLVPSILKSTISLYYNIEKTFKRTATYFYYEFNLRDIHSIVKGLLTTTPSTFQDCDKLLFLWLHECERVYSDKLNKKDKRKYKNIIIDIIKKMYNKYEINKLVMKYDNNNLLFSNFHKGSHDKSYDLCKNIEELTIFLTEELNEYNNFYNLNIVLFNDAIKHICKLIRIVDNLKSHALLLGIGGCGKTTISKFSSYISSKTFFEMDFSAHCTDNDIKKYLHDVFHKCAMKNEDIILFLKESKIHDKFFIYVNEYMCSNNIIDLYTKEEKDNIIHNMRNIAKSEGIEETDNSIFDYYIKKVNNNLHFILCFSPTSNNFRDKSNNFQCILNNTMIDIYDNWEADSLMCVGKNYVNNIYMNINTGDIIINDEYIKLMNQSKNENNIPSHSISPMDDRHTNLKNDPDENTNTANSATDKMERLEHDLSKGSDHSGLIEGGDNTVAYSDNNECNKGNNDNKTNNNNGPKATPVKIPNEEEYVNLKDIITEYLKECYEDLLDISSYYYSHERSHIYITPKLYLESIKTYHIMLLKNITNINNKMDMLKSGITKMNETSSNVENIKNCLKEKKKISEEKKEAAEKYAIDIGNEKMIVKKESDLADIEEKNCLEIQKTVLKQQEECENDITLGIPLIEQAEEALNTLNKKNIQELKTLNKPPPGVEDITAAVMQLLATIDTTICVDKFGKIKDRSWKSAQKMMINPEKFISLLKDYKNKIDENLVPDCNFKYVENLINLPHFNKNAIQKKSKAAAGLAEWVLNITSFYKIIQNILPKRILLDNTKKSLEEANEKLQIVREKVQSLKAKLSALINQYDHAIYERDLVILEEKKLKTKLELSIRLIDALSSEQISWSNQYQTLKKKKKTILTDILLSSTFVTFCGGFTKKYRNKIMTKCVDTLKKKNEIQNAIFNTMFKKLNIKVEKDESTLGNSKKYAYTNNKDADVNSAANTSVVTFTANNISLSNTNTDKNIENRDNIKNEEIIYDIFFVNNFNLDLLINEEILAKLSKQGLTLNSVCIENNIILENSEKFPIIIDPQMESLKWLINSQKEKSEKLVITDINDKMLLKKIEECISFGYSIIVENADEYIDNTLYNIISKNIIKKKNNYYININDKELIFHPSFYIILHTQLSNPHYQPEIQSACSLINFTVTPDDLEEHLLSITLENEFNHLSKKKKKLSLLKYDYMCQLSFLQSFILQKLTNAKGDILEDVSLIENLEKTKLLSENIAKKSEIVKNTEVHINTIINLYRPLSKRGVMYFFILQKLKNLHSFYFYSLEIFLKIFVKCLNDCSENKPFNGCSRNNNNNSNNANRQEKKKYHKNVENNPIQVNTYNASEGVAPKEKDSKKKDISIKNYDKGQSTREHVLEEGTDIKCEVEGECSQMVNEHISEEVGKKLEEKQTVAVEKEAKAKRDELNIDKVKFDDVKTDEVKFDDVKTDEVKTDEVKTDEVKTDEVKFDEVKTDDVKTDEVKNDEVKNDEVKNDEVENEVENDEVKNDEVENEVENDEVKIDEVKIDSEKIEIEANEEKVELKVVKEKIESVESEDKTEHVKVEIVEPAEEAKEDPADEAKGETVSESKDEPVDAAKAETVSESKELVDEAKAEPIEETKEETISESNVEEKDEDTESEDFENDDFKNEEIKIDKNEVEKRVNMLINLLIVKMWMYIDKGLLERDKLIVKCLIMLNIEKLKDKITEEEEEIFINPKYKLNSNTYKVENKKENDNIEKKLMNKSFISEDLYEDCKNLENLKDFEKLTESFESESMSWKQWLLSEKVENEELPRKYNNLKDFSKLLLIRVLRKDRFLVALKNYIKKHIKMTNDEKNTYALENILEEYIDNKTPVLFLLTSGNDPSKDIEDYIAKLKMKQSAISSYNGAKESNDSSTNNNDEENKISYINISMGQGQESIALKYLKEISKSGGYIFLQNIHLMTKWLKEFEEILDKIFLDAHPNFRLFLSSAIPSEKDTQILPEKLLKKCFRINNEKSYSLKDNIKCCLDKFENKEYDDKLKTVIFGLSYYHSLLLGRFLYGKIGFSQSYSFNDNDLEISFNIIKRYLNSYQTFPLADVLFLIGEIIYGGHITDIWDRRINKTYVKNILMEIYRNIITINERKRSSIESVEGSRNNAISNRSRNSGRNEGNKESGHSDTSNDNSDISGNSSDLDNNGNDNDGMLNNDLEEKRILKNTKNNILFEVFKFPDCSRYNITQLKKYIDEKLNKEQTYLLGLHINAEIEYMKNECSRILQNLQELGNKEITSSENYKNKNEKGNRKKRLDANEEENEDEEDEKHSGGNKSTKIIYEIINNLLNELPEKIDINDLKIDDIQTCTFMVIALKEAEKFNILIECINDTLIEIKLVLEGILNMNDKIQNAIKSLLLHNIPEIWKNYSYPSKKKLMPWFDNFKLRIIFIKEWISKIRNNIFLPNSVWLSALFNPISFLTAIKQKFAHENRVPIDKLKLKWHVTNITKLEDLNNKNNSLYIHGLFLQGASWLINSKNDTFVFDKDNLNDNISYGNIIESVPKNIYFAMPLVYVYCVTNEQDELLKHNVESRSLNTPLYITSDRGSTFVCSIDLNLEIDDIEDKWILAGVALFLSDD</sequence>
<feature type="region of interest" description="Disordered" evidence="16">
    <location>
        <begin position="476"/>
        <end position="498"/>
    </location>
</feature>
<keyword evidence="11" id="KW-0969">Cilium</keyword>
<dbReference type="Gene3D" id="3.20.180.20">
    <property type="entry name" value="Dynein heavy chain, N-terminal domain 2"/>
    <property type="match status" value="1"/>
</dbReference>
<feature type="compositionally biased region" description="Low complexity" evidence="16">
    <location>
        <begin position="3266"/>
        <end position="3284"/>
    </location>
</feature>
<evidence type="ECO:0000256" key="14">
    <source>
        <dbReference type="ARBA" id="ARBA00023273"/>
    </source>
</evidence>
<feature type="region of interest" description="Disordered" evidence="16">
    <location>
        <begin position="984"/>
        <end position="1019"/>
    </location>
</feature>
<feature type="region of interest" description="Disordered" evidence="16">
    <location>
        <begin position="4355"/>
        <end position="4447"/>
    </location>
</feature>
<dbReference type="InterPro" id="IPR026983">
    <property type="entry name" value="DHC"/>
</dbReference>
<dbReference type="Pfam" id="PF17852">
    <property type="entry name" value="Dynein_AAA_lid"/>
    <property type="match status" value="1"/>
</dbReference>
<dbReference type="GO" id="GO:0045505">
    <property type="term" value="F:dynein intermediate chain binding"/>
    <property type="evidence" value="ECO:0007669"/>
    <property type="project" value="InterPro"/>
</dbReference>
<feature type="coiled-coil region" evidence="15">
    <location>
        <begin position="3595"/>
        <end position="3629"/>
    </location>
</feature>
<evidence type="ECO:0000256" key="15">
    <source>
        <dbReference type="SAM" id="Coils"/>
    </source>
</evidence>
<dbReference type="Gene3D" id="1.10.8.1220">
    <property type="match status" value="1"/>
</dbReference>
<dbReference type="FunFam" id="3.40.50.300:FF:001275">
    <property type="entry name" value="Dynein heavy chain, putative"/>
    <property type="match status" value="1"/>
</dbReference>
<dbReference type="InterPro" id="IPR024317">
    <property type="entry name" value="Dynein_heavy_chain_D4_dom"/>
</dbReference>
<dbReference type="InterPro" id="IPR013783">
    <property type="entry name" value="Ig-like_fold"/>
</dbReference>
<accession>A0A1D3PCH3</accession>
<feature type="region of interest" description="Disordered" evidence="16">
    <location>
        <begin position="202"/>
        <end position="237"/>
    </location>
</feature>
<dbReference type="InterPro" id="IPR004273">
    <property type="entry name" value="Dynein_heavy_D6_P-loop"/>
</dbReference>
<dbReference type="Pfam" id="PF08393">
    <property type="entry name" value="DHC_N2"/>
    <property type="match status" value="1"/>
</dbReference>
<dbReference type="PANTHER" id="PTHR10676:SF392">
    <property type="entry name" value="DYNEIN HEAVY CHAIN-LIKE PROTEIN 2"/>
    <property type="match status" value="1"/>
</dbReference>
<dbReference type="InterPro" id="IPR043157">
    <property type="entry name" value="Dynein_AAA1S"/>
</dbReference>
<dbReference type="InterPro" id="IPR014756">
    <property type="entry name" value="Ig_E-set"/>
</dbReference>
<evidence type="ECO:0000256" key="12">
    <source>
        <dbReference type="ARBA" id="ARBA00023175"/>
    </source>
</evidence>
<evidence type="ECO:0000256" key="8">
    <source>
        <dbReference type="ARBA" id="ARBA00022840"/>
    </source>
</evidence>
<dbReference type="GeneID" id="39868849"/>
<dbReference type="InterPro" id="IPR041228">
    <property type="entry name" value="Dynein_C"/>
</dbReference>
<dbReference type="Gene3D" id="2.60.40.10">
    <property type="entry name" value="Immunoglobulins"/>
    <property type="match status" value="2"/>
</dbReference>
<dbReference type="Gene3D" id="3.40.50.300">
    <property type="entry name" value="P-loop containing nucleotide triphosphate hydrolases"/>
    <property type="match status" value="5"/>
</dbReference>
<keyword evidence="6" id="KW-0677">Repeat</keyword>
<dbReference type="GO" id="GO:0051959">
    <property type="term" value="F:dynein light intermediate chain binding"/>
    <property type="evidence" value="ECO:0007669"/>
    <property type="project" value="InterPro"/>
</dbReference>
<dbReference type="GO" id="GO:0016887">
    <property type="term" value="F:ATP hydrolysis activity"/>
    <property type="evidence" value="ECO:0007669"/>
    <property type="project" value="InterPro"/>
</dbReference>
<dbReference type="Pfam" id="PF12777">
    <property type="entry name" value="MT"/>
    <property type="match status" value="1"/>
</dbReference>
<dbReference type="Gene3D" id="1.10.8.710">
    <property type="match status" value="1"/>
</dbReference>
<dbReference type="InterPro" id="IPR042228">
    <property type="entry name" value="Dynein_linker_3"/>
</dbReference>
<dbReference type="Gene3D" id="1.20.140.100">
    <property type="entry name" value="Dynein heavy chain, N-terminal domain 2"/>
    <property type="match status" value="1"/>
</dbReference>
<feature type="region of interest" description="Disordered" evidence="16">
    <location>
        <begin position="4931"/>
        <end position="4986"/>
    </location>
</feature>
<keyword evidence="7" id="KW-0547">Nucleotide-binding</keyword>
<dbReference type="InterPro" id="IPR041589">
    <property type="entry name" value="DNAH3_AAA_lid_1"/>
</dbReference>
<dbReference type="Pfam" id="PF18199">
    <property type="entry name" value="Dynein_C"/>
    <property type="match status" value="1"/>
</dbReference>
<protein>
    <submittedName>
        <fullName evidence="18">Dynein heavy chain, putative</fullName>
    </submittedName>
</protein>
<dbReference type="InterPro" id="IPR024743">
    <property type="entry name" value="Dynein_HC_stalk"/>
</dbReference>
<feature type="coiled-coil region" evidence="15">
    <location>
        <begin position="1235"/>
        <end position="1262"/>
    </location>
</feature>
<evidence type="ECO:0000259" key="17">
    <source>
        <dbReference type="SMART" id="SM00382"/>
    </source>
</evidence>
<evidence type="ECO:0000313" key="19">
    <source>
        <dbReference type="Proteomes" id="UP000219813"/>
    </source>
</evidence>
<dbReference type="Pfam" id="PF12775">
    <property type="entry name" value="AAA_7"/>
    <property type="match status" value="1"/>
</dbReference>
<feature type="compositionally biased region" description="Basic and acidic residues" evidence="16">
    <location>
        <begin position="4155"/>
        <end position="4180"/>
    </location>
</feature>
<dbReference type="SUPFAM" id="SSF81296">
    <property type="entry name" value="E set domains"/>
    <property type="match status" value="1"/>
</dbReference>
<dbReference type="GO" id="GO:0060294">
    <property type="term" value="P:cilium movement involved in cell motility"/>
    <property type="evidence" value="ECO:0007669"/>
    <property type="project" value="TreeGrafter"/>
</dbReference>
<dbReference type="InterPro" id="IPR011704">
    <property type="entry name" value="ATPase_dyneun-rel_AAA"/>
</dbReference>
<feature type="region of interest" description="Disordered" evidence="16">
    <location>
        <begin position="4284"/>
        <end position="4321"/>
    </location>
</feature>
<dbReference type="InterPro" id="IPR027417">
    <property type="entry name" value="P-loop_NTPase"/>
</dbReference>
<feature type="compositionally biased region" description="Basic and acidic residues" evidence="16">
    <location>
        <begin position="4355"/>
        <end position="4428"/>
    </location>
</feature>
<dbReference type="Gene3D" id="1.10.472.130">
    <property type="match status" value="1"/>
</dbReference>
<dbReference type="SUPFAM" id="SSF117281">
    <property type="entry name" value="Kelch motif"/>
    <property type="match status" value="2"/>
</dbReference>
<dbReference type="GO" id="GO:0008569">
    <property type="term" value="F:minus-end-directed microtubule motor activity"/>
    <property type="evidence" value="ECO:0007669"/>
    <property type="project" value="InterPro"/>
</dbReference>
<dbReference type="OMA" id="QRENMAG"/>
<keyword evidence="14" id="KW-0966">Cell projection</keyword>
<dbReference type="Pfam" id="PF24681">
    <property type="entry name" value="Kelch_KLHDC2_KLHL20_DRC7"/>
    <property type="match status" value="1"/>
</dbReference>
<feature type="compositionally biased region" description="Low complexity" evidence="16">
    <location>
        <begin position="4959"/>
        <end position="4986"/>
    </location>
</feature>
<dbReference type="SMART" id="SM00382">
    <property type="entry name" value="AAA"/>
    <property type="match status" value="3"/>
</dbReference>
<dbReference type="Gene3D" id="1.20.58.1120">
    <property type="match status" value="1"/>
</dbReference>
<evidence type="ECO:0000256" key="11">
    <source>
        <dbReference type="ARBA" id="ARBA00023069"/>
    </source>
</evidence>
<keyword evidence="8" id="KW-0067">ATP-binding</keyword>
<feature type="compositionally biased region" description="Basic and acidic residues" evidence="16">
    <location>
        <begin position="2247"/>
        <end position="2269"/>
    </location>
</feature>
<feature type="region of interest" description="Disordered" evidence="16">
    <location>
        <begin position="1634"/>
        <end position="1653"/>
    </location>
</feature>
<feature type="compositionally biased region" description="Polar residues" evidence="16">
    <location>
        <begin position="4139"/>
        <end position="4150"/>
    </location>
</feature>
<keyword evidence="13" id="KW-0206">Cytoskeleton</keyword>
<dbReference type="InterPro" id="IPR003593">
    <property type="entry name" value="AAA+_ATPase"/>
</dbReference>
<organism evidence="18 19">
    <name type="scientific">Plasmodium malariae</name>
    <dbReference type="NCBI Taxonomy" id="5858"/>
    <lineage>
        <taxon>Eukaryota</taxon>
        <taxon>Sar</taxon>
        <taxon>Alveolata</taxon>
        <taxon>Apicomplexa</taxon>
        <taxon>Aconoidasida</taxon>
        <taxon>Haemosporida</taxon>
        <taxon>Plasmodiidae</taxon>
        <taxon>Plasmodium</taxon>
        <taxon>Plasmodium (Plasmodium)</taxon>
    </lineage>
</organism>
<dbReference type="OrthoDB" id="424310at2759"/>
<proteinExistence type="inferred from homology"/>
<evidence type="ECO:0000256" key="4">
    <source>
        <dbReference type="ARBA" id="ARBA00022490"/>
    </source>
</evidence>
<feature type="region of interest" description="Disordered" evidence="16">
    <location>
        <begin position="163"/>
        <end position="182"/>
    </location>
</feature>
<feature type="compositionally biased region" description="Basic and acidic residues" evidence="16">
    <location>
        <begin position="2225"/>
        <end position="2234"/>
    </location>
</feature>
<feature type="region of interest" description="Disordered" evidence="16">
    <location>
        <begin position="3260"/>
        <end position="3290"/>
    </location>
</feature>
<feature type="domain" description="AAA+ ATPase" evidence="17">
    <location>
        <begin position="1955"/>
        <end position="2093"/>
    </location>
</feature>
<dbReference type="FunFam" id="1.20.920.20:FF:000012">
    <property type="entry name" value="Dynein heavy chain, putative"/>
    <property type="match status" value="1"/>
</dbReference>
<comment type="subcellular location">
    <subcellularLocation>
        <location evidence="1">Cytoplasm</location>
        <location evidence="1">Cytoskeleton</location>
        <location evidence="1">Cilium axoneme</location>
    </subcellularLocation>
</comment>
<dbReference type="VEuPathDB" id="PlasmoDB:PmUG01_09032100"/>
<dbReference type="RefSeq" id="XP_028861645.1">
    <property type="nucleotide sequence ID" value="XM_029005013.1"/>
</dbReference>
<feature type="compositionally biased region" description="Low complexity" evidence="16">
    <location>
        <begin position="202"/>
        <end position="228"/>
    </location>
</feature>
<feature type="compositionally biased region" description="Basic and acidic residues" evidence="16">
    <location>
        <begin position="3213"/>
        <end position="3224"/>
    </location>
</feature>
<dbReference type="InterPro" id="IPR041658">
    <property type="entry name" value="AAA_lid_11"/>
</dbReference>
<evidence type="ECO:0000256" key="6">
    <source>
        <dbReference type="ARBA" id="ARBA00022737"/>
    </source>
</evidence>
<evidence type="ECO:0000313" key="18">
    <source>
        <dbReference type="EMBL" id="SCN12748.1"/>
    </source>
</evidence>
<keyword evidence="5" id="KW-0493">Microtubule</keyword>
<dbReference type="GO" id="GO:0005524">
    <property type="term" value="F:ATP binding"/>
    <property type="evidence" value="ECO:0007669"/>
    <property type="project" value="UniProtKB-KW"/>
</dbReference>
<keyword evidence="9" id="KW-0243">Dynein</keyword>
<dbReference type="FunFam" id="3.40.50.300:FF:000738">
    <property type="entry name" value="Dynein heavy chain axonemal"/>
    <property type="match status" value="1"/>
</dbReference>
<evidence type="ECO:0000256" key="1">
    <source>
        <dbReference type="ARBA" id="ARBA00004430"/>
    </source>
</evidence>
<dbReference type="Gene3D" id="1.20.920.20">
    <property type="match status" value="1"/>
</dbReference>
<gene>
    <name evidence="18" type="primary">PmUG01_09032100</name>
    <name evidence="18" type="ORF">PMUG01_09032100</name>
</gene>
<dbReference type="InterPro" id="IPR043160">
    <property type="entry name" value="Dynein_C_barrel"/>
</dbReference>
<reference evidence="18 19" key="1">
    <citation type="submission" date="2016-06" db="EMBL/GenBank/DDBJ databases">
        <authorList>
            <consortium name="Pathogen Informatics"/>
        </authorList>
    </citation>
    <scope>NUCLEOTIDE SEQUENCE [LARGE SCALE GENOMIC DNA]</scope>
</reference>
<dbReference type="FunFam" id="1.10.8.710:FF:000007">
    <property type="entry name" value="Putative dynein heavy chain"/>
    <property type="match status" value="1"/>
</dbReference>
<dbReference type="KEGG" id="pmal:PMUG01_09032100"/>
<dbReference type="Pfam" id="PF07728">
    <property type="entry name" value="AAA_5"/>
    <property type="match status" value="1"/>
</dbReference>
<feature type="compositionally biased region" description="Acidic residues" evidence="16">
    <location>
        <begin position="4436"/>
        <end position="4447"/>
    </location>
</feature>
<feature type="region of interest" description="Disordered" evidence="16">
    <location>
        <begin position="3203"/>
        <end position="3234"/>
    </location>
</feature>
<dbReference type="EMBL" id="LT594630">
    <property type="protein sequence ID" value="SCN12748.1"/>
    <property type="molecule type" value="Genomic_DNA"/>
</dbReference>
<dbReference type="PANTHER" id="PTHR10676">
    <property type="entry name" value="DYNEIN HEAVY CHAIN FAMILY PROTEIN"/>
    <property type="match status" value="1"/>
</dbReference>
<dbReference type="Pfam" id="PF12781">
    <property type="entry name" value="AAA_9"/>
    <property type="match status" value="1"/>
</dbReference>
<keyword evidence="3" id="KW-0880">Kelch repeat</keyword>
<feature type="compositionally biased region" description="Low complexity" evidence="16">
    <location>
        <begin position="4116"/>
        <end position="4127"/>
    </location>
</feature>
<evidence type="ECO:0000256" key="13">
    <source>
        <dbReference type="ARBA" id="ARBA00023212"/>
    </source>
</evidence>
<dbReference type="InterPro" id="IPR015915">
    <property type="entry name" value="Kelch-typ_b-propeller"/>
</dbReference>
<dbReference type="Gene3D" id="1.10.8.720">
    <property type="entry name" value="Region D6 of dynein motor"/>
    <property type="match status" value="1"/>
</dbReference>
<dbReference type="Gene3D" id="3.10.490.20">
    <property type="match status" value="1"/>
</dbReference>
<feature type="region of interest" description="Disordered" evidence="16">
    <location>
        <begin position="4113"/>
        <end position="4180"/>
    </location>
</feature>
<dbReference type="Proteomes" id="UP000219813">
    <property type="component" value="Chromosome 9"/>
</dbReference>
<dbReference type="SUPFAM" id="SSF52540">
    <property type="entry name" value="P-loop containing nucleoside triphosphate hydrolases"/>
    <property type="match status" value="4"/>
</dbReference>
<feature type="region of interest" description="Disordered" evidence="16">
    <location>
        <begin position="2219"/>
        <end position="2286"/>
    </location>
</feature>
<dbReference type="Gene3D" id="2.120.10.80">
    <property type="entry name" value="Kelch-type beta propeller"/>
    <property type="match status" value="2"/>
</dbReference>
<feature type="compositionally biased region" description="Basic and acidic residues" evidence="16">
    <location>
        <begin position="4284"/>
        <end position="4300"/>
    </location>
</feature>
<dbReference type="Gene3D" id="6.10.140.1060">
    <property type="match status" value="1"/>
</dbReference>
<evidence type="ECO:0000256" key="3">
    <source>
        <dbReference type="ARBA" id="ARBA00022441"/>
    </source>
</evidence>
<keyword evidence="4" id="KW-0963">Cytoplasm</keyword>
<feature type="domain" description="AAA+ ATPase" evidence="17">
    <location>
        <begin position="2328"/>
        <end position="2463"/>
    </location>
</feature>
<dbReference type="InterPro" id="IPR035699">
    <property type="entry name" value="AAA_6"/>
</dbReference>
<dbReference type="GO" id="GO:0097729">
    <property type="term" value="C:9+2 motile cilium"/>
    <property type="evidence" value="ECO:0007669"/>
    <property type="project" value="TreeGrafter"/>
</dbReference>